<evidence type="ECO:0000313" key="2">
    <source>
        <dbReference type="Proteomes" id="UP000028547"/>
    </source>
</evidence>
<proteinExistence type="predicted"/>
<dbReference type="EMBL" id="JPMI01000388">
    <property type="protein sequence ID" value="KFA87295.1"/>
    <property type="molecule type" value="Genomic_DNA"/>
</dbReference>
<sequence length="106" mass="11512">TALSYRSDTTRVEGGRKVVRLMVTQQLQNNGSTPWTAGGAVLVGPKGEEWKALGVWTQEPIAPGKERGVGMEVEMPEEAARGTFTLKLWSQEEKGGAEFFDGVSFP</sequence>
<reference evidence="1 2" key="1">
    <citation type="submission" date="2014-07" db="EMBL/GenBank/DDBJ databases">
        <title>Draft Genome Sequence of Gephyronic Acid Producer, Cystobacter violaceus Strain Cb vi76.</title>
        <authorList>
            <person name="Stevens D.C."/>
            <person name="Young J."/>
            <person name="Carmichael R."/>
            <person name="Tan J."/>
            <person name="Taylor R.E."/>
        </authorList>
    </citation>
    <scope>NUCLEOTIDE SEQUENCE [LARGE SCALE GENOMIC DNA]</scope>
    <source>
        <strain evidence="1 2">Cb vi76</strain>
    </source>
</reference>
<protein>
    <recommendedName>
        <fullName evidence="3">DUF4352 domain-containing protein</fullName>
    </recommendedName>
</protein>
<comment type="caution">
    <text evidence="1">The sequence shown here is derived from an EMBL/GenBank/DDBJ whole genome shotgun (WGS) entry which is preliminary data.</text>
</comment>
<accession>A0A084SFR0</accession>
<evidence type="ECO:0000313" key="1">
    <source>
        <dbReference type="EMBL" id="KFA87295.1"/>
    </source>
</evidence>
<dbReference type="AlphaFoldDB" id="A0A084SFR0"/>
<feature type="non-terminal residue" evidence="1">
    <location>
        <position position="1"/>
    </location>
</feature>
<organism evidence="1 2">
    <name type="scientific">Archangium violaceum Cb vi76</name>
    <dbReference type="NCBI Taxonomy" id="1406225"/>
    <lineage>
        <taxon>Bacteria</taxon>
        <taxon>Pseudomonadati</taxon>
        <taxon>Myxococcota</taxon>
        <taxon>Myxococcia</taxon>
        <taxon>Myxococcales</taxon>
        <taxon>Cystobacterineae</taxon>
        <taxon>Archangiaceae</taxon>
        <taxon>Archangium</taxon>
    </lineage>
</organism>
<name>A0A084SFR0_9BACT</name>
<gene>
    <name evidence="1" type="ORF">Q664_48515</name>
</gene>
<dbReference type="Proteomes" id="UP000028547">
    <property type="component" value="Unassembled WGS sequence"/>
</dbReference>
<evidence type="ECO:0008006" key="3">
    <source>
        <dbReference type="Google" id="ProtNLM"/>
    </source>
</evidence>